<feature type="region of interest" description="Disordered" evidence="1">
    <location>
        <begin position="464"/>
        <end position="509"/>
    </location>
</feature>
<protein>
    <recommendedName>
        <fullName evidence="2">SH3b domain-containing protein</fullName>
    </recommendedName>
</protein>
<evidence type="ECO:0000256" key="1">
    <source>
        <dbReference type="SAM" id="MobiDB-lite"/>
    </source>
</evidence>
<keyword evidence="4" id="KW-1185">Reference proteome</keyword>
<dbReference type="AlphaFoldDB" id="A0A2B8BIA3"/>
<dbReference type="PROSITE" id="PS51781">
    <property type="entry name" value="SH3B"/>
    <property type="match status" value="1"/>
</dbReference>
<dbReference type="SMART" id="SM00287">
    <property type="entry name" value="SH3b"/>
    <property type="match status" value="1"/>
</dbReference>
<dbReference type="OrthoDB" id="9806903at2"/>
<sequence length="578" mass="62759">MGLRFRKSVRLFPGVKLNFSGARISTTLGVPGASLNVGLDGRAHMTLGIPGTGISYRASLTPPPPRHVPAVPTAVSPLGGRSFVPGPTSHPVGVLPGEIRSAAVSALTSPGLTNLKRLVNEAADRRRALQSEIAGHKRVLFAWRVFTGFSRLFVVRLLTNPWIALLEERTATRCLELETAKQALEFATIQLDFDFDAQTLELYDEVRRTYARLRTSSRIWDVTNEVATNRYVERTTAYKSVTRRPVRFDVSRSDLVKARWEALNFGNANGEDLRLYPGFVLVQEKCGEFALVDIADLDIWANETRFIEEETVPGDAAVVGHAWKKANKDGSRDKRFNNNRQIPIARYGELTVRSNTGLNEAYMVSSADAVLSFGRAFSRYQQALAAEAKSSRSITPAADAVDTASLETAIEVEADGEAQPRRRPLLVLDGVFVLFAVTLATAWLTVPEFRTAANDLVASANHATGNLPASQTRGPDLPSASPAISSSAPPLSPSPLPTVVLAGTEAPTSDKTPVRDVVLVRAQGANVRKDGGANAPVIKTARKGERFTVFGRGGDWVQIGDKEPTGWIHHSLIEPVKE</sequence>
<feature type="compositionally biased region" description="Low complexity" evidence="1">
    <location>
        <begin position="477"/>
        <end position="489"/>
    </location>
</feature>
<feature type="compositionally biased region" description="Polar residues" evidence="1">
    <location>
        <begin position="464"/>
        <end position="473"/>
    </location>
</feature>
<dbReference type="InterPro" id="IPR003646">
    <property type="entry name" value="SH3-like_bac-type"/>
</dbReference>
<name>A0A2B8BIA3_9PROT</name>
<dbReference type="Gene3D" id="2.30.30.40">
    <property type="entry name" value="SH3 Domains"/>
    <property type="match status" value="1"/>
</dbReference>
<proteinExistence type="predicted"/>
<dbReference type="Pfam" id="PF14020">
    <property type="entry name" value="DUF4236"/>
    <property type="match status" value="1"/>
</dbReference>
<evidence type="ECO:0000259" key="2">
    <source>
        <dbReference type="PROSITE" id="PS51781"/>
    </source>
</evidence>
<dbReference type="EMBL" id="PDKW01000039">
    <property type="protein sequence ID" value="PGH57661.1"/>
    <property type="molecule type" value="Genomic_DNA"/>
</dbReference>
<dbReference type="Pfam" id="PF08239">
    <property type="entry name" value="SH3_3"/>
    <property type="match status" value="1"/>
</dbReference>
<comment type="caution">
    <text evidence="3">The sequence shown here is derived from an EMBL/GenBank/DDBJ whole genome shotgun (WGS) entry which is preliminary data.</text>
</comment>
<feature type="domain" description="SH3b" evidence="2">
    <location>
        <begin position="515"/>
        <end position="577"/>
    </location>
</feature>
<reference evidence="4" key="1">
    <citation type="submission" date="2017-10" db="EMBL/GenBank/DDBJ databases">
        <authorList>
            <person name="Kravchenko I.K."/>
            <person name="Grouzdev D.S."/>
        </authorList>
    </citation>
    <scope>NUCLEOTIDE SEQUENCE [LARGE SCALE GENOMIC DNA]</scope>
    <source>
        <strain evidence="4">B2</strain>
    </source>
</reference>
<gene>
    <name evidence="3" type="ORF">CRT60_06620</name>
</gene>
<evidence type="ECO:0000313" key="3">
    <source>
        <dbReference type="EMBL" id="PGH57661.1"/>
    </source>
</evidence>
<organism evidence="3 4">
    <name type="scientific">Azospirillum palustre</name>
    <dbReference type="NCBI Taxonomy" id="2044885"/>
    <lineage>
        <taxon>Bacteria</taxon>
        <taxon>Pseudomonadati</taxon>
        <taxon>Pseudomonadota</taxon>
        <taxon>Alphaproteobacteria</taxon>
        <taxon>Rhodospirillales</taxon>
        <taxon>Azospirillaceae</taxon>
        <taxon>Azospirillum</taxon>
    </lineage>
</organism>
<dbReference type="Proteomes" id="UP000225379">
    <property type="component" value="Unassembled WGS sequence"/>
</dbReference>
<dbReference type="RefSeq" id="WP_098735653.1">
    <property type="nucleotide sequence ID" value="NZ_PDKW01000039.1"/>
</dbReference>
<evidence type="ECO:0000313" key="4">
    <source>
        <dbReference type="Proteomes" id="UP000225379"/>
    </source>
</evidence>
<accession>A0A2B8BIA3</accession>
<dbReference type="InterPro" id="IPR025330">
    <property type="entry name" value="DUF4236"/>
</dbReference>